<evidence type="ECO:0000256" key="1">
    <source>
        <dbReference type="ARBA" id="ARBA00012493"/>
    </source>
</evidence>
<protein>
    <recommendedName>
        <fullName evidence="1">RNA-directed DNA polymerase</fullName>
        <ecNumber evidence="1">2.7.7.49</ecNumber>
    </recommendedName>
</protein>
<feature type="transmembrane region" description="Helical" evidence="11">
    <location>
        <begin position="594"/>
        <end position="617"/>
    </location>
</feature>
<feature type="domain" description="Reverse transcriptase" evidence="12">
    <location>
        <begin position="164"/>
        <end position="398"/>
    </location>
</feature>
<keyword evidence="11" id="KW-0472">Membrane</keyword>
<dbReference type="EC" id="2.7.7.49" evidence="1"/>
<evidence type="ECO:0000313" key="13">
    <source>
        <dbReference type="EMBL" id="MBB3193067.1"/>
    </source>
</evidence>
<dbReference type="Pfam" id="PF00078">
    <property type="entry name" value="RVT_1"/>
    <property type="match status" value="1"/>
</dbReference>
<dbReference type="SUPFAM" id="SSF56672">
    <property type="entry name" value="DNA/RNA polymerases"/>
    <property type="match status" value="1"/>
</dbReference>
<feature type="region of interest" description="Disordered" evidence="10">
    <location>
        <begin position="466"/>
        <end position="537"/>
    </location>
</feature>
<dbReference type="InterPro" id="IPR000123">
    <property type="entry name" value="Reverse_transcriptase_msDNA"/>
</dbReference>
<keyword evidence="4" id="KW-0479">Metal-binding</keyword>
<reference evidence="13 14" key="1">
    <citation type="submission" date="2020-08" db="EMBL/GenBank/DDBJ databases">
        <title>Genomic Encyclopedia of Type Strains, Phase III (KMG-III): the genomes of soil and plant-associated and newly described type strains.</title>
        <authorList>
            <person name="Whitman W."/>
        </authorList>
    </citation>
    <scope>NUCLEOTIDE SEQUENCE [LARGE SCALE GENOMIC DNA]</scope>
    <source>
        <strain evidence="13 14">CECT 7247</strain>
    </source>
</reference>
<evidence type="ECO:0000256" key="8">
    <source>
        <dbReference type="ARBA" id="ARBA00034120"/>
    </source>
</evidence>
<evidence type="ECO:0000256" key="6">
    <source>
        <dbReference type="ARBA" id="ARBA00022918"/>
    </source>
</evidence>
<keyword evidence="14" id="KW-1185">Reference proteome</keyword>
<evidence type="ECO:0000256" key="7">
    <source>
        <dbReference type="ARBA" id="ARBA00023118"/>
    </source>
</evidence>
<evidence type="ECO:0000256" key="10">
    <source>
        <dbReference type="SAM" id="MobiDB-lite"/>
    </source>
</evidence>
<dbReference type="CDD" id="cd03487">
    <property type="entry name" value="RT_Bac_retron_II"/>
    <property type="match status" value="1"/>
</dbReference>
<evidence type="ECO:0000256" key="5">
    <source>
        <dbReference type="ARBA" id="ARBA00022842"/>
    </source>
</evidence>
<evidence type="ECO:0000313" key="14">
    <source>
        <dbReference type="Proteomes" id="UP000574369"/>
    </source>
</evidence>
<proteinExistence type="inferred from homology"/>
<keyword evidence="11" id="KW-1133">Transmembrane helix</keyword>
<dbReference type="PRINTS" id="PR00866">
    <property type="entry name" value="RNADNAPOLMS"/>
</dbReference>
<keyword evidence="3" id="KW-0548">Nucleotidyltransferase</keyword>
<evidence type="ECO:0000256" key="2">
    <source>
        <dbReference type="ARBA" id="ARBA00022679"/>
    </source>
</evidence>
<dbReference type="RefSeq" id="WP_088449290.1">
    <property type="nucleotide sequence ID" value="NZ_JACHXO010000001.1"/>
</dbReference>
<evidence type="ECO:0000256" key="9">
    <source>
        <dbReference type="ARBA" id="ARBA00048173"/>
    </source>
</evidence>
<organism evidence="13 14">
    <name type="scientific">Roseateles terrae</name>
    <dbReference type="NCBI Taxonomy" id="431060"/>
    <lineage>
        <taxon>Bacteria</taxon>
        <taxon>Pseudomonadati</taxon>
        <taxon>Pseudomonadota</taxon>
        <taxon>Betaproteobacteria</taxon>
        <taxon>Burkholderiales</taxon>
        <taxon>Sphaerotilaceae</taxon>
        <taxon>Roseateles</taxon>
    </lineage>
</organism>
<keyword evidence="11" id="KW-0812">Transmembrane</keyword>
<keyword evidence="5" id="KW-0460">Magnesium</keyword>
<keyword evidence="6" id="KW-0695">RNA-directed DNA polymerase</keyword>
<sequence>MTERMPTRADLIERIRTSSKDAVVLQEMQRLGFWPQGEAQPTLEAALIEREAEVTQALQGLQERLRVIQNPEAALQAMRKQRMQESLIRREAAAQLREQRRHERALRWHEARKTQVPYLGAGVSGGLSLPTAQAPARALQAGLPSLDTPMALAQAMGLTLPELKFLTFHREVARTHHYRRFLLPKKTGGHRTISAPMPRLKRAQYWVLDNVLAQVPCHAAAHGFLPGRSILTNAKPHVGQDVVINLDIQNFFPTITFPRIKGVFQGLGYPEPVATMLALLCSENPCDELVVDGEAFFVGGKGRDRVLPQGAPTSPMLTNVLCRRMDRRLQGLAHKLGFTYTRYADDLTFSGSGEAAALVGKLLRQVRHVLKDEGFTPHPAKQHVMRAGARQQVTGVVVNDQPSVSRQERRKLRAALHRARHQGMEAATWHDQPATREVLLGYSRFVAMVDAAQGAPLIAQAMRLPGPAAPPRSGDAAAFRTKSAEGQAPQLKRGSWWQPAERPAPVLQLTDAQRKDARRDKRAAALGQPSPAAVGGAPSRAAVASAGLAGTPVPGATGGASAASARGAADAAHPANATKLPPPPWAQYGFQSSLLLFLWIAGVSSFVVVGGFAHMAFRFKKREGGWNGFWTGLGVLLLIQWLVRALT</sequence>
<gene>
    <name evidence="13" type="ORF">FHS28_000432</name>
</gene>
<dbReference type="InterPro" id="IPR000477">
    <property type="entry name" value="RT_dom"/>
</dbReference>
<comment type="caution">
    <text evidence="13">The sequence shown here is derived from an EMBL/GenBank/DDBJ whole genome shotgun (WGS) entry which is preliminary data.</text>
</comment>
<dbReference type="Proteomes" id="UP000574369">
    <property type="component" value="Unassembled WGS sequence"/>
</dbReference>
<evidence type="ECO:0000256" key="4">
    <source>
        <dbReference type="ARBA" id="ARBA00022723"/>
    </source>
</evidence>
<feature type="transmembrane region" description="Helical" evidence="11">
    <location>
        <begin position="624"/>
        <end position="643"/>
    </location>
</feature>
<evidence type="ECO:0000256" key="11">
    <source>
        <dbReference type="SAM" id="Phobius"/>
    </source>
</evidence>
<feature type="compositionally biased region" description="Basic and acidic residues" evidence="10">
    <location>
        <begin position="512"/>
        <end position="523"/>
    </location>
</feature>
<name>A0ABR6GLS9_9BURK</name>
<evidence type="ECO:0000259" key="12">
    <source>
        <dbReference type="PROSITE" id="PS50878"/>
    </source>
</evidence>
<evidence type="ECO:0000256" key="3">
    <source>
        <dbReference type="ARBA" id="ARBA00022695"/>
    </source>
</evidence>
<dbReference type="InterPro" id="IPR051083">
    <property type="entry name" value="GrpII_Intron_Splice-Mob/Def"/>
</dbReference>
<accession>A0ABR6GLS9</accession>
<comment type="catalytic activity">
    <reaction evidence="9">
        <text>DNA(n) + a 2'-deoxyribonucleoside 5'-triphosphate = DNA(n+1) + diphosphate</text>
        <dbReference type="Rhea" id="RHEA:22508"/>
        <dbReference type="Rhea" id="RHEA-COMP:17339"/>
        <dbReference type="Rhea" id="RHEA-COMP:17340"/>
        <dbReference type="ChEBI" id="CHEBI:33019"/>
        <dbReference type="ChEBI" id="CHEBI:61560"/>
        <dbReference type="ChEBI" id="CHEBI:173112"/>
        <dbReference type="EC" id="2.7.7.49"/>
    </reaction>
</comment>
<dbReference type="PANTHER" id="PTHR34047:SF7">
    <property type="entry name" value="RNA-DIRECTED DNA POLYMERASE"/>
    <property type="match status" value="1"/>
</dbReference>
<keyword evidence="2" id="KW-0808">Transferase</keyword>
<dbReference type="PROSITE" id="PS50878">
    <property type="entry name" value="RT_POL"/>
    <property type="match status" value="1"/>
</dbReference>
<dbReference type="InterPro" id="IPR043502">
    <property type="entry name" value="DNA/RNA_pol_sf"/>
</dbReference>
<dbReference type="PANTHER" id="PTHR34047">
    <property type="entry name" value="NUCLEAR INTRON MATURASE 1, MITOCHONDRIAL-RELATED"/>
    <property type="match status" value="1"/>
</dbReference>
<keyword evidence="7" id="KW-0051">Antiviral defense</keyword>
<dbReference type="EMBL" id="JACHXO010000001">
    <property type="protein sequence ID" value="MBB3193067.1"/>
    <property type="molecule type" value="Genomic_DNA"/>
</dbReference>
<comment type="similarity">
    <text evidence="8">Belongs to the bacterial reverse transcriptase family.</text>
</comment>